<name>A0ABV8B5V7_9BACI</name>
<evidence type="ECO:0000259" key="9">
    <source>
        <dbReference type="PROSITE" id="PS50109"/>
    </source>
</evidence>
<evidence type="ECO:0000256" key="8">
    <source>
        <dbReference type="ARBA" id="ARBA00023012"/>
    </source>
</evidence>
<keyword evidence="5" id="KW-0547">Nucleotide-binding</keyword>
<dbReference type="InterPro" id="IPR003661">
    <property type="entry name" value="HisK_dim/P_dom"/>
</dbReference>
<dbReference type="Gene3D" id="1.10.287.130">
    <property type="match status" value="1"/>
</dbReference>
<keyword evidence="11" id="KW-1185">Reference proteome</keyword>
<keyword evidence="8" id="KW-0902">Two-component regulatory system</keyword>
<dbReference type="SMART" id="SM00387">
    <property type="entry name" value="HATPase_c"/>
    <property type="match status" value="1"/>
</dbReference>
<accession>A0ABV8B5V7</accession>
<protein>
    <recommendedName>
        <fullName evidence="2">histidine kinase</fullName>
        <ecNumber evidence="2">2.7.13.3</ecNumber>
    </recommendedName>
</protein>
<dbReference type="InterPro" id="IPR036890">
    <property type="entry name" value="HATPase_C_sf"/>
</dbReference>
<comment type="caution">
    <text evidence="10">The sequence shown here is derived from an EMBL/GenBank/DDBJ whole genome shotgun (WGS) entry which is preliminary data.</text>
</comment>
<dbReference type="InterPro" id="IPR004358">
    <property type="entry name" value="Sig_transdc_His_kin-like_C"/>
</dbReference>
<keyword evidence="6 10" id="KW-0418">Kinase</keyword>
<dbReference type="InterPro" id="IPR003594">
    <property type="entry name" value="HATPase_dom"/>
</dbReference>
<evidence type="ECO:0000256" key="5">
    <source>
        <dbReference type="ARBA" id="ARBA00022741"/>
    </source>
</evidence>
<evidence type="ECO:0000313" key="10">
    <source>
        <dbReference type="EMBL" id="MFC3885647.1"/>
    </source>
</evidence>
<dbReference type="SUPFAM" id="SSF55874">
    <property type="entry name" value="ATPase domain of HSP90 chaperone/DNA topoisomerase II/histidine kinase"/>
    <property type="match status" value="1"/>
</dbReference>
<keyword evidence="3" id="KW-0597">Phosphoprotein</keyword>
<dbReference type="InterPro" id="IPR005467">
    <property type="entry name" value="His_kinase_dom"/>
</dbReference>
<evidence type="ECO:0000256" key="4">
    <source>
        <dbReference type="ARBA" id="ARBA00022679"/>
    </source>
</evidence>
<evidence type="ECO:0000256" key="1">
    <source>
        <dbReference type="ARBA" id="ARBA00000085"/>
    </source>
</evidence>
<dbReference type="Pfam" id="PF00512">
    <property type="entry name" value="HisKA"/>
    <property type="match status" value="1"/>
</dbReference>
<dbReference type="SMART" id="SM00388">
    <property type="entry name" value="HisKA"/>
    <property type="match status" value="1"/>
</dbReference>
<evidence type="ECO:0000256" key="6">
    <source>
        <dbReference type="ARBA" id="ARBA00022777"/>
    </source>
</evidence>
<dbReference type="Gene3D" id="1.10.490.70">
    <property type="entry name" value="Histidine kinase N-terminal domain"/>
    <property type="match status" value="1"/>
</dbReference>
<dbReference type="CDD" id="cd00082">
    <property type="entry name" value="HisKA"/>
    <property type="match status" value="1"/>
</dbReference>
<organism evidence="10 11">
    <name type="scientific">Bacillus songklensis</name>
    <dbReference type="NCBI Taxonomy" id="1069116"/>
    <lineage>
        <taxon>Bacteria</taxon>
        <taxon>Bacillati</taxon>
        <taxon>Bacillota</taxon>
        <taxon>Bacilli</taxon>
        <taxon>Bacillales</taxon>
        <taxon>Bacillaceae</taxon>
        <taxon>Bacillus</taxon>
    </lineage>
</organism>
<evidence type="ECO:0000256" key="7">
    <source>
        <dbReference type="ARBA" id="ARBA00022840"/>
    </source>
</evidence>
<dbReference type="EC" id="2.7.13.3" evidence="2"/>
<dbReference type="PRINTS" id="PR00344">
    <property type="entry name" value="BCTRLSENSOR"/>
</dbReference>
<dbReference type="Pfam" id="PF02518">
    <property type="entry name" value="HATPase_c"/>
    <property type="match status" value="1"/>
</dbReference>
<dbReference type="Gene3D" id="3.30.565.10">
    <property type="entry name" value="Histidine kinase-like ATPase, C-terminal domain"/>
    <property type="match status" value="1"/>
</dbReference>
<evidence type="ECO:0000313" key="11">
    <source>
        <dbReference type="Proteomes" id="UP001595752"/>
    </source>
</evidence>
<gene>
    <name evidence="10" type="ORF">ACFOU2_20090</name>
</gene>
<dbReference type="SUPFAM" id="SSF47384">
    <property type="entry name" value="Homodimeric domain of signal transducing histidine kinase"/>
    <property type="match status" value="1"/>
</dbReference>
<proteinExistence type="predicted"/>
<reference evidence="11" key="1">
    <citation type="journal article" date="2019" name="Int. J. Syst. Evol. Microbiol.">
        <title>The Global Catalogue of Microorganisms (GCM) 10K type strain sequencing project: providing services to taxonomists for standard genome sequencing and annotation.</title>
        <authorList>
            <consortium name="The Broad Institute Genomics Platform"/>
            <consortium name="The Broad Institute Genome Sequencing Center for Infectious Disease"/>
            <person name="Wu L."/>
            <person name="Ma J."/>
        </authorList>
    </citation>
    <scope>NUCLEOTIDE SEQUENCE [LARGE SCALE GENOMIC DNA]</scope>
    <source>
        <strain evidence="11">CCUG 61889</strain>
    </source>
</reference>
<dbReference type="EMBL" id="JBHRZT010000072">
    <property type="protein sequence ID" value="MFC3885647.1"/>
    <property type="molecule type" value="Genomic_DNA"/>
</dbReference>
<evidence type="ECO:0000256" key="3">
    <source>
        <dbReference type="ARBA" id="ARBA00022553"/>
    </source>
</evidence>
<dbReference type="InterPro" id="IPR036097">
    <property type="entry name" value="HisK_dim/P_sf"/>
</dbReference>
<dbReference type="PANTHER" id="PTHR43065">
    <property type="entry name" value="SENSOR HISTIDINE KINASE"/>
    <property type="match status" value="1"/>
</dbReference>
<keyword evidence="7" id="KW-0067">ATP-binding</keyword>
<dbReference type="PROSITE" id="PS50109">
    <property type="entry name" value="HIS_KIN"/>
    <property type="match status" value="1"/>
</dbReference>
<dbReference type="GO" id="GO:0016301">
    <property type="term" value="F:kinase activity"/>
    <property type="evidence" value="ECO:0007669"/>
    <property type="project" value="UniProtKB-KW"/>
</dbReference>
<keyword evidence="4" id="KW-0808">Transferase</keyword>
<dbReference type="Pfam" id="PF09385">
    <property type="entry name" value="HisK_N"/>
    <property type="match status" value="1"/>
</dbReference>
<sequence>MEAIRGQLVFFLENNVSAFIKSWRQKAFISESDIHKEEVNKNGLKMYELVKGMLENSLSDDDFRELAYKVAFERAEANINIGDFVYNVNSGRSEIIKWVISSGLPIEKLHPLIDDISAIFDQFSYYVVKKYTEIKEEQLQEKILYIDQTHKERLTILGQMSSSFVHEFRNPLTAVLGFAKLIKSEYPDIKYMDIIEHELNQLNSRITQFLHVSKKELMNGERESHSLYELFNELLEFLYPSIVDGDVTIVSNMKSDIRVYANKDELRQVFLNIILNSIDALQQVRYKRKINIDCHAVDGKVEIMISNNGPVIPKERMDLIFEPFFTTKELGTGIGLYICKKIIEKHDGEINCISDHHVTTFFIKLPLLIPEETA</sequence>
<dbReference type="InterPro" id="IPR018984">
    <property type="entry name" value="Histidine_kinase_N"/>
</dbReference>
<comment type="catalytic activity">
    <reaction evidence="1">
        <text>ATP + protein L-histidine = ADP + protein N-phospho-L-histidine.</text>
        <dbReference type="EC" id="2.7.13.3"/>
    </reaction>
</comment>
<dbReference type="PANTHER" id="PTHR43065:SF10">
    <property type="entry name" value="PEROXIDE STRESS-ACTIVATED HISTIDINE KINASE MAK3"/>
    <property type="match status" value="1"/>
</dbReference>
<feature type="domain" description="Histidine kinase" evidence="9">
    <location>
        <begin position="163"/>
        <end position="369"/>
    </location>
</feature>
<dbReference type="Proteomes" id="UP001595752">
    <property type="component" value="Unassembled WGS sequence"/>
</dbReference>
<dbReference type="RefSeq" id="WP_377918046.1">
    <property type="nucleotide sequence ID" value="NZ_JBHRZT010000072.1"/>
</dbReference>
<evidence type="ECO:0000256" key="2">
    <source>
        <dbReference type="ARBA" id="ARBA00012438"/>
    </source>
</evidence>